<dbReference type="Proteomes" id="UP001500307">
    <property type="component" value="Unassembled WGS sequence"/>
</dbReference>
<proteinExistence type="predicted"/>
<protein>
    <submittedName>
        <fullName evidence="1">Biliverdin-producing heme oxygenase</fullName>
    </submittedName>
</protein>
<dbReference type="CDD" id="cd19166">
    <property type="entry name" value="HemeO-bac"/>
    <property type="match status" value="1"/>
</dbReference>
<sequence length="197" mass="21056">MLAALRAGTREHHLALEREWDIPGRIRSRADLSSVLSAMLASWAPLERRLAAVDWTGLRLDPRLGEAADLIRADLAALPPHPVRAGTAPADADVPAFDSLARAAGGRYVLLGSALGGRVIAPTVERRLDLPEGVATGFFRRRGMTPGRDWRDFRIAVAARNWSAAELAQATAAARETFAFVGRAAAPFLADDCGPSS</sequence>
<name>A0ABP8SY81_9ACTN</name>
<organism evidence="1 2">
    <name type="scientific">Micromonospora coerulea</name>
    <dbReference type="NCBI Taxonomy" id="47856"/>
    <lineage>
        <taxon>Bacteria</taxon>
        <taxon>Bacillati</taxon>
        <taxon>Actinomycetota</taxon>
        <taxon>Actinomycetes</taxon>
        <taxon>Micromonosporales</taxon>
        <taxon>Micromonosporaceae</taxon>
        <taxon>Micromonospora</taxon>
    </lineage>
</organism>
<reference evidence="2" key="1">
    <citation type="journal article" date="2019" name="Int. J. Syst. Evol. Microbiol.">
        <title>The Global Catalogue of Microorganisms (GCM) 10K type strain sequencing project: providing services to taxonomists for standard genome sequencing and annotation.</title>
        <authorList>
            <consortium name="The Broad Institute Genomics Platform"/>
            <consortium name="The Broad Institute Genome Sequencing Center for Infectious Disease"/>
            <person name="Wu L."/>
            <person name="Ma J."/>
        </authorList>
    </citation>
    <scope>NUCLEOTIDE SEQUENCE [LARGE SCALE GENOMIC DNA]</scope>
    <source>
        <strain evidence="2">JCM 3175</strain>
    </source>
</reference>
<accession>A0ABP8SY81</accession>
<dbReference type="Gene3D" id="1.20.910.10">
    <property type="entry name" value="Heme oxygenase-like"/>
    <property type="match status" value="1"/>
</dbReference>
<keyword evidence="2" id="KW-1185">Reference proteome</keyword>
<dbReference type="EMBL" id="BAABGU010000031">
    <property type="protein sequence ID" value="GAA4576454.1"/>
    <property type="molecule type" value="Genomic_DNA"/>
</dbReference>
<comment type="caution">
    <text evidence="1">The sequence shown here is derived from an EMBL/GenBank/DDBJ whole genome shotgun (WGS) entry which is preliminary data.</text>
</comment>
<evidence type="ECO:0000313" key="2">
    <source>
        <dbReference type="Proteomes" id="UP001500307"/>
    </source>
</evidence>
<evidence type="ECO:0000313" key="1">
    <source>
        <dbReference type="EMBL" id="GAA4576454.1"/>
    </source>
</evidence>
<dbReference type="InterPro" id="IPR016084">
    <property type="entry name" value="Haem_Oase-like_multi-hlx"/>
</dbReference>
<dbReference type="SUPFAM" id="SSF48613">
    <property type="entry name" value="Heme oxygenase-like"/>
    <property type="match status" value="1"/>
</dbReference>
<gene>
    <name evidence="1" type="ORF">GCM10023176_47870</name>
</gene>